<keyword evidence="4" id="KW-1185">Reference proteome</keyword>
<evidence type="ECO:0000313" key="3">
    <source>
        <dbReference type="Proteomes" id="UP000534870"/>
    </source>
</evidence>
<sequence length="64" mass="7114">MLRLKPVPAAAMELVERHGDQAAGVARTRRDEAMEADDAELTAYWNAVLEASEYLIEETPKPLC</sequence>
<protein>
    <submittedName>
        <fullName evidence="1">Uncharacterized protein</fullName>
    </submittedName>
</protein>
<name>A0A7Y7M645_9PROT</name>
<dbReference type="EMBL" id="CP152276">
    <property type="protein sequence ID" value="XAE44089.1"/>
    <property type="molecule type" value="Genomic_DNA"/>
</dbReference>
<dbReference type="AlphaFoldDB" id="A0A7Y7M645"/>
<reference evidence="2 4" key="2">
    <citation type="submission" date="2024-04" db="EMBL/GenBank/DDBJ databases">
        <title>Complete genome sequence of Nguyenibacter vanlangesis HBCM-1154, a strain capable of nitrogen fixation, IAA production, and phosphorus solubilization isolated from sugarcane soil.</title>
        <authorList>
            <person name="MY HANH P."/>
        </authorList>
    </citation>
    <scope>NUCLEOTIDE SEQUENCE [LARGE SCALE GENOMIC DNA]</scope>
    <source>
        <strain evidence="2 4">HBCM 1154</strain>
    </source>
</reference>
<dbReference type="RefSeq" id="WP_176641171.1">
    <property type="nucleotide sequence ID" value="NZ_CP152276.1"/>
</dbReference>
<dbReference type="Proteomes" id="UP000534870">
    <property type="component" value="Unassembled WGS sequence"/>
</dbReference>
<reference evidence="1 3" key="1">
    <citation type="submission" date="2020-06" db="EMBL/GenBank/DDBJ databases">
        <title>Description of novel acetic acid bacteria.</title>
        <authorList>
            <person name="Sombolestani A."/>
        </authorList>
    </citation>
    <scope>NUCLEOTIDE SEQUENCE [LARGE SCALE GENOMIC DNA]</scope>
    <source>
        <strain evidence="1 3">LMG 31431</strain>
    </source>
</reference>
<gene>
    <name evidence="2" type="ORF">AAC691_06555</name>
    <name evidence="1" type="ORF">HUK84_16005</name>
</gene>
<dbReference type="Proteomes" id="UP001449795">
    <property type="component" value="Chromosome"/>
</dbReference>
<organism evidence="1 3">
    <name type="scientific">Nguyenibacter vanlangensis</name>
    <dbReference type="NCBI Taxonomy" id="1216886"/>
    <lineage>
        <taxon>Bacteria</taxon>
        <taxon>Pseudomonadati</taxon>
        <taxon>Pseudomonadota</taxon>
        <taxon>Alphaproteobacteria</taxon>
        <taxon>Acetobacterales</taxon>
        <taxon>Acetobacteraceae</taxon>
        <taxon>Nguyenibacter</taxon>
    </lineage>
</organism>
<dbReference type="EMBL" id="JABXXP010000513">
    <property type="protein sequence ID" value="NVN12610.1"/>
    <property type="molecule type" value="Genomic_DNA"/>
</dbReference>
<evidence type="ECO:0000313" key="1">
    <source>
        <dbReference type="EMBL" id="NVN12610.1"/>
    </source>
</evidence>
<evidence type="ECO:0000313" key="2">
    <source>
        <dbReference type="EMBL" id="XAE44089.1"/>
    </source>
</evidence>
<evidence type="ECO:0000313" key="4">
    <source>
        <dbReference type="Proteomes" id="UP001449795"/>
    </source>
</evidence>
<accession>A0A7Y7M645</accession>
<proteinExistence type="predicted"/>